<dbReference type="Gene3D" id="1.20.5.1930">
    <property type="match status" value="1"/>
</dbReference>
<keyword evidence="9" id="KW-0472">Membrane</keyword>
<evidence type="ECO:0000259" key="10">
    <source>
        <dbReference type="SMART" id="SM00387"/>
    </source>
</evidence>
<dbReference type="InterPro" id="IPR025828">
    <property type="entry name" value="Put_sensor_dom"/>
</dbReference>
<feature type="domain" description="Histidine kinase/HSP90-like ATPase" evidence="10">
    <location>
        <begin position="317"/>
        <end position="407"/>
    </location>
</feature>
<name>A0ABQ4CRU6_9ACTN</name>
<comment type="caution">
    <text evidence="11">The sequence shown here is derived from an EMBL/GenBank/DDBJ whole genome shotgun (WGS) entry which is preliminary data.</text>
</comment>
<dbReference type="EMBL" id="BONE01000026">
    <property type="protein sequence ID" value="GIF74004.1"/>
    <property type="molecule type" value="Genomic_DNA"/>
</dbReference>
<keyword evidence="7" id="KW-0067">ATP-binding</keyword>
<feature type="transmembrane region" description="Helical" evidence="9">
    <location>
        <begin position="119"/>
        <end position="141"/>
    </location>
</feature>
<feature type="transmembrane region" description="Helical" evidence="9">
    <location>
        <begin position="43"/>
        <end position="60"/>
    </location>
</feature>
<evidence type="ECO:0000256" key="6">
    <source>
        <dbReference type="ARBA" id="ARBA00022777"/>
    </source>
</evidence>
<dbReference type="PANTHER" id="PTHR24421">
    <property type="entry name" value="NITRATE/NITRITE SENSOR PROTEIN NARX-RELATED"/>
    <property type="match status" value="1"/>
</dbReference>
<evidence type="ECO:0000313" key="11">
    <source>
        <dbReference type="EMBL" id="GIF74004.1"/>
    </source>
</evidence>
<proteinExistence type="predicted"/>
<feature type="transmembrane region" description="Helical" evidence="9">
    <location>
        <begin position="161"/>
        <end position="181"/>
    </location>
</feature>
<dbReference type="Gene3D" id="3.30.565.10">
    <property type="entry name" value="Histidine kinase-like ATPase, C-terminal domain"/>
    <property type="match status" value="1"/>
</dbReference>
<evidence type="ECO:0000256" key="7">
    <source>
        <dbReference type="ARBA" id="ARBA00022840"/>
    </source>
</evidence>
<evidence type="ECO:0000256" key="2">
    <source>
        <dbReference type="ARBA" id="ARBA00012438"/>
    </source>
</evidence>
<evidence type="ECO:0000256" key="1">
    <source>
        <dbReference type="ARBA" id="ARBA00000085"/>
    </source>
</evidence>
<protein>
    <recommendedName>
        <fullName evidence="2">histidine kinase</fullName>
        <ecNumber evidence="2">2.7.13.3</ecNumber>
    </recommendedName>
</protein>
<keyword evidence="9" id="KW-1133">Transmembrane helix</keyword>
<keyword evidence="12" id="KW-1185">Reference proteome</keyword>
<dbReference type="Pfam" id="PF07730">
    <property type="entry name" value="HisKA_3"/>
    <property type="match status" value="1"/>
</dbReference>
<evidence type="ECO:0000256" key="9">
    <source>
        <dbReference type="SAM" id="Phobius"/>
    </source>
</evidence>
<dbReference type="InterPro" id="IPR011712">
    <property type="entry name" value="Sig_transdc_His_kin_sub3_dim/P"/>
</dbReference>
<dbReference type="Pfam" id="PF13796">
    <property type="entry name" value="Sensor"/>
    <property type="match status" value="1"/>
</dbReference>
<feature type="transmembrane region" description="Helical" evidence="9">
    <location>
        <begin position="16"/>
        <end position="37"/>
    </location>
</feature>
<keyword evidence="5" id="KW-0547">Nucleotide-binding</keyword>
<dbReference type="CDD" id="cd16917">
    <property type="entry name" value="HATPase_UhpB-NarQ-NarX-like"/>
    <property type="match status" value="1"/>
</dbReference>
<evidence type="ECO:0000256" key="8">
    <source>
        <dbReference type="ARBA" id="ARBA00023012"/>
    </source>
</evidence>
<evidence type="ECO:0000313" key="12">
    <source>
        <dbReference type="Proteomes" id="UP000604117"/>
    </source>
</evidence>
<dbReference type="InterPro" id="IPR036890">
    <property type="entry name" value="HATPase_C_sf"/>
</dbReference>
<dbReference type="InterPro" id="IPR050482">
    <property type="entry name" value="Sensor_HK_TwoCompSys"/>
</dbReference>
<comment type="catalytic activity">
    <reaction evidence="1">
        <text>ATP + protein L-histidine = ADP + protein N-phospho-L-histidine.</text>
        <dbReference type="EC" id="2.7.13.3"/>
    </reaction>
</comment>
<dbReference type="RefSeq" id="WP_203714261.1">
    <property type="nucleotide sequence ID" value="NZ_BONE01000026.1"/>
</dbReference>
<evidence type="ECO:0000256" key="3">
    <source>
        <dbReference type="ARBA" id="ARBA00022553"/>
    </source>
</evidence>
<dbReference type="PANTHER" id="PTHR24421:SF10">
    <property type="entry name" value="NITRATE_NITRITE SENSOR PROTEIN NARQ"/>
    <property type="match status" value="1"/>
</dbReference>
<evidence type="ECO:0000256" key="4">
    <source>
        <dbReference type="ARBA" id="ARBA00022679"/>
    </source>
</evidence>
<reference evidence="11 12" key="1">
    <citation type="submission" date="2021-01" db="EMBL/GenBank/DDBJ databases">
        <title>Whole genome shotgun sequence of Asanoa siamensis NBRC 107932.</title>
        <authorList>
            <person name="Komaki H."/>
            <person name="Tamura T."/>
        </authorList>
    </citation>
    <scope>NUCLEOTIDE SEQUENCE [LARGE SCALE GENOMIC DNA]</scope>
    <source>
        <strain evidence="11 12">NBRC 107932</strain>
    </source>
</reference>
<dbReference type="Pfam" id="PF02518">
    <property type="entry name" value="HATPase_c"/>
    <property type="match status" value="1"/>
</dbReference>
<keyword evidence="9" id="KW-0812">Transmembrane</keyword>
<keyword evidence="3" id="KW-0597">Phosphoprotein</keyword>
<sequence length="407" mass="42061">MTAVLLAPFTPRTWRMVGYALTSLLLAVPAFLVPVALVVAAPLALLGVGLPLLVGVLLLARHLPGWFGSAARPLLGWDLRPAPPLAGRTVLARVREVLVDGRAWRAAVYAFVKVPLAGVTAYLTLLGALFGALLLTSPVWWATGVDDLAPLGVDSGLDATYLTLAGAGALLLFPWVLRGLVAVDGVLASLLLGPGPAAERIDELVAGRAALTAGAAGTLRRLERDLHDGTQARLVALGMTLARVEKRLEPADDEVAALVGGARTAVTEALDELRDIVRGIHPPALDAGLPTALSTLAARSGLPVAVSVELDRPVPPEAATTLYFTAAELLSNAARHGRARAATLSLTRADGWLRLVVTDDGRGGAAPSSTGTGLRGLAERARALDGRFEVDSPDGGPTVVTVRLPAA</sequence>
<organism evidence="11 12">
    <name type="scientific">Asanoa siamensis</name>
    <dbReference type="NCBI Taxonomy" id="926357"/>
    <lineage>
        <taxon>Bacteria</taxon>
        <taxon>Bacillati</taxon>
        <taxon>Actinomycetota</taxon>
        <taxon>Actinomycetes</taxon>
        <taxon>Micromonosporales</taxon>
        <taxon>Micromonosporaceae</taxon>
        <taxon>Asanoa</taxon>
    </lineage>
</organism>
<gene>
    <name evidence="11" type="ORF">Asi02nite_35220</name>
</gene>
<dbReference type="SMART" id="SM00387">
    <property type="entry name" value="HATPase_c"/>
    <property type="match status" value="1"/>
</dbReference>
<dbReference type="InterPro" id="IPR003594">
    <property type="entry name" value="HATPase_dom"/>
</dbReference>
<dbReference type="SUPFAM" id="SSF55874">
    <property type="entry name" value="ATPase domain of HSP90 chaperone/DNA topoisomerase II/histidine kinase"/>
    <property type="match status" value="1"/>
</dbReference>
<keyword evidence="6 11" id="KW-0418">Kinase</keyword>
<keyword evidence="8" id="KW-0902">Two-component regulatory system</keyword>
<keyword evidence="4" id="KW-0808">Transferase</keyword>
<dbReference type="GO" id="GO:0016301">
    <property type="term" value="F:kinase activity"/>
    <property type="evidence" value="ECO:0007669"/>
    <property type="project" value="UniProtKB-KW"/>
</dbReference>
<dbReference type="Proteomes" id="UP000604117">
    <property type="component" value="Unassembled WGS sequence"/>
</dbReference>
<dbReference type="EC" id="2.7.13.3" evidence="2"/>
<evidence type="ECO:0000256" key="5">
    <source>
        <dbReference type="ARBA" id="ARBA00022741"/>
    </source>
</evidence>
<accession>A0ABQ4CRU6</accession>